<accession>A0AAD4P6B6</accession>
<reference evidence="1 2" key="1">
    <citation type="journal article" date="2021" name="Nat. Commun.">
        <title>Incipient diploidization of the medicinal plant Perilla within 10,000 years.</title>
        <authorList>
            <person name="Zhang Y."/>
            <person name="Shen Q."/>
            <person name="Leng L."/>
            <person name="Zhang D."/>
            <person name="Chen S."/>
            <person name="Shi Y."/>
            <person name="Ning Z."/>
            <person name="Chen S."/>
        </authorList>
    </citation>
    <scope>NUCLEOTIDE SEQUENCE [LARGE SCALE GENOMIC DNA]</scope>
    <source>
        <strain evidence="2">cv. PC099</strain>
    </source>
</reference>
<organism evidence="1 2">
    <name type="scientific">Perilla frutescens var. hirtella</name>
    <name type="common">Perilla citriodora</name>
    <name type="synonym">Perilla setoyensis</name>
    <dbReference type="NCBI Taxonomy" id="608512"/>
    <lineage>
        <taxon>Eukaryota</taxon>
        <taxon>Viridiplantae</taxon>
        <taxon>Streptophyta</taxon>
        <taxon>Embryophyta</taxon>
        <taxon>Tracheophyta</taxon>
        <taxon>Spermatophyta</taxon>
        <taxon>Magnoliopsida</taxon>
        <taxon>eudicotyledons</taxon>
        <taxon>Gunneridae</taxon>
        <taxon>Pentapetalae</taxon>
        <taxon>asterids</taxon>
        <taxon>lamiids</taxon>
        <taxon>Lamiales</taxon>
        <taxon>Lamiaceae</taxon>
        <taxon>Nepetoideae</taxon>
        <taxon>Elsholtzieae</taxon>
        <taxon>Perilla</taxon>
    </lineage>
</organism>
<dbReference type="AlphaFoldDB" id="A0AAD4P6B6"/>
<sequence length="168" mass="19154">MMSMYDLTMKCKGNKEAKDILSGILEAGRHQLDALLKNAKVDQFNHNVSDSLIVEDDVHIKNPRCAKTRGISNSRIVRHWDKSKRGKRKGKVHCSNVKTIKRKRPCSKETTHIQHSQETSHTTLSQILPFSAQFEISQAHPYYQFLMQGGGNIQVGVLSHPFENPYQQ</sequence>
<keyword evidence="2" id="KW-1185">Reference proteome</keyword>
<protein>
    <submittedName>
        <fullName evidence="1">Uncharacterized protein</fullName>
    </submittedName>
</protein>
<proteinExistence type="predicted"/>
<dbReference type="EMBL" id="SDAM02000137">
    <property type="protein sequence ID" value="KAH6827861.1"/>
    <property type="molecule type" value="Genomic_DNA"/>
</dbReference>
<evidence type="ECO:0000313" key="1">
    <source>
        <dbReference type="EMBL" id="KAH6827861.1"/>
    </source>
</evidence>
<name>A0AAD4P6B6_PERFH</name>
<comment type="caution">
    <text evidence="1">The sequence shown here is derived from an EMBL/GenBank/DDBJ whole genome shotgun (WGS) entry which is preliminary data.</text>
</comment>
<dbReference type="Proteomes" id="UP001190926">
    <property type="component" value="Unassembled WGS sequence"/>
</dbReference>
<gene>
    <name evidence="1" type="ORF">C2S53_015783</name>
</gene>
<evidence type="ECO:0000313" key="2">
    <source>
        <dbReference type="Proteomes" id="UP001190926"/>
    </source>
</evidence>